<dbReference type="EMBL" id="BAAAHP010000168">
    <property type="protein sequence ID" value="GAA0896286.1"/>
    <property type="molecule type" value="Genomic_DNA"/>
</dbReference>
<keyword evidence="2" id="KW-0238">DNA-binding</keyword>
<keyword evidence="6" id="KW-1185">Reference proteome</keyword>
<accession>A0ABP3YMK2</accession>
<dbReference type="PANTHER" id="PTHR44688">
    <property type="entry name" value="DNA-BINDING TRANSCRIPTIONAL ACTIVATOR DEVR_DOSR"/>
    <property type="match status" value="1"/>
</dbReference>
<keyword evidence="3" id="KW-0804">Transcription</keyword>
<gene>
    <name evidence="5" type="ORF">GCM10009559_54490</name>
</gene>
<dbReference type="Proteomes" id="UP001499967">
    <property type="component" value="Unassembled WGS sequence"/>
</dbReference>
<dbReference type="PROSITE" id="PS50043">
    <property type="entry name" value="HTH_LUXR_2"/>
    <property type="match status" value="1"/>
</dbReference>
<protein>
    <recommendedName>
        <fullName evidence="4">HTH luxR-type domain-containing protein</fullName>
    </recommendedName>
</protein>
<dbReference type="Gene3D" id="1.10.10.10">
    <property type="entry name" value="Winged helix-like DNA-binding domain superfamily/Winged helix DNA-binding domain"/>
    <property type="match status" value="1"/>
</dbReference>
<evidence type="ECO:0000256" key="1">
    <source>
        <dbReference type="ARBA" id="ARBA00023015"/>
    </source>
</evidence>
<feature type="domain" description="HTH luxR-type" evidence="4">
    <location>
        <begin position="111"/>
        <end position="176"/>
    </location>
</feature>
<evidence type="ECO:0000259" key="4">
    <source>
        <dbReference type="PROSITE" id="PS50043"/>
    </source>
</evidence>
<dbReference type="SUPFAM" id="SSF46894">
    <property type="entry name" value="C-terminal effector domain of the bipartite response regulators"/>
    <property type="match status" value="1"/>
</dbReference>
<dbReference type="RefSeq" id="WP_425564217.1">
    <property type="nucleotide sequence ID" value="NZ_BAAAHP010000168.1"/>
</dbReference>
<keyword evidence="1" id="KW-0805">Transcription regulation</keyword>
<dbReference type="Pfam" id="PF00196">
    <property type="entry name" value="GerE"/>
    <property type="match status" value="1"/>
</dbReference>
<organism evidence="5 6">
    <name type="scientific">Pseudonocardia zijingensis</name>
    <dbReference type="NCBI Taxonomy" id="153376"/>
    <lineage>
        <taxon>Bacteria</taxon>
        <taxon>Bacillati</taxon>
        <taxon>Actinomycetota</taxon>
        <taxon>Actinomycetes</taxon>
        <taxon>Pseudonocardiales</taxon>
        <taxon>Pseudonocardiaceae</taxon>
        <taxon>Pseudonocardia</taxon>
    </lineage>
</organism>
<dbReference type="InterPro" id="IPR036388">
    <property type="entry name" value="WH-like_DNA-bd_sf"/>
</dbReference>
<name>A0ABP3YMK2_9PSEU</name>
<evidence type="ECO:0000313" key="6">
    <source>
        <dbReference type="Proteomes" id="UP001499967"/>
    </source>
</evidence>
<dbReference type="SMART" id="SM00421">
    <property type="entry name" value="HTH_LUXR"/>
    <property type="match status" value="1"/>
</dbReference>
<sequence length="197" mass="20776">MRAWTQLAAGDHRDAHATVAPLLEPSSRPARATTAVEARLVAVRALLEEGDRPAARQVLRAALDQALPLGAIRPFTLAPSAVRALLVDELVAGDERGRFAALVVAASHAGNRSAAAVLTSREHDVLVRLPSLLNLDEIADDMAVSVNTVKSHVRSIYDKLGVGTRRRAVLVAHEQGLLTEPTADRGATGAPLFTPSG</sequence>
<reference evidence="6" key="1">
    <citation type="journal article" date="2019" name="Int. J. Syst. Evol. Microbiol.">
        <title>The Global Catalogue of Microorganisms (GCM) 10K type strain sequencing project: providing services to taxonomists for standard genome sequencing and annotation.</title>
        <authorList>
            <consortium name="The Broad Institute Genomics Platform"/>
            <consortium name="The Broad Institute Genome Sequencing Center for Infectious Disease"/>
            <person name="Wu L."/>
            <person name="Ma J."/>
        </authorList>
    </citation>
    <scope>NUCLEOTIDE SEQUENCE [LARGE SCALE GENOMIC DNA]</scope>
    <source>
        <strain evidence="6">JCM 11117</strain>
    </source>
</reference>
<dbReference type="InterPro" id="IPR016032">
    <property type="entry name" value="Sig_transdc_resp-reg_C-effctor"/>
</dbReference>
<dbReference type="Gene3D" id="1.25.40.10">
    <property type="entry name" value="Tetratricopeptide repeat domain"/>
    <property type="match status" value="1"/>
</dbReference>
<comment type="caution">
    <text evidence="5">The sequence shown here is derived from an EMBL/GenBank/DDBJ whole genome shotgun (WGS) entry which is preliminary data.</text>
</comment>
<dbReference type="InterPro" id="IPR011990">
    <property type="entry name" value="TPR-like_helical_dom_sf"/>
</dbReference>
<evidence type="ECO:0000256" key="3">
    <source>
        <dbReference type="ARBA" id="ARBA00023163"/>
    </source>
</evidence>
<evidence type="ECO:0000256" key="2">
    <source>
        <dbReference type="ARBA" id="ARBA00023125"/>
    </source>
</evidence>
<evidence type="ECO:0000313" key="5">
    <source>
        <dbReference type="EMBL" id="GAA0896286.1"/>
    </source>
</evidence>
<dbReference type="PANTHER" id="PTHR44688:SF16">
    <property type="entry name" value="DNA-BINDING TRANSCRIPTIONAL ACTIVATOR DEVR_DOSR"/>
    <property type="match status" value="1"/>
</dbReference>
<proteinExistence type="predicted"/>
<dbReference type="InterPro" id="IPR000792">
    <property type="entry name" value="Tscrpt_reg_LuxR_C"/>
</dbReference>
<dbReference type="CDD" id="cd06170">
    <property type="entry name" value="LuxR_C_like"/>
    <property type="match status" value="1"/>
</dbReference>